<dbReference type="Pfam" id="PF14694">
    <property type="entry name" value="LINES_N"/>
    <property type="match status" value="1"/>
</dbReference>
<dbReference type="InterPro" id="IPR024875">
    <property type="entry name" value="Protein_Lines"/>
</dbReference>
<dbReference type="EnsemblPlants" id="EMT31446">
    <property type="protein sequence ID" value="EMT31446"/>
    <property type="gene ID" value="F775_12120"/>
</dbReference>
<dbReference type="AlphaFoldDB" id="M8D533"/>
<dbReference type="PANTHER" id="PTHR16057:SF1">
    <property type="entry name" value="PROTEIN LINES HOMOLOG 1"/>
    <property type="match status" value="1"/>
</dbReference>
<protein>
    <recommendedName>
        <fullName evidence="1">Protein Lines N-terminal domain-containing protein</fullName>
    </recommendedName>
</protein>
<dbReference type="InterPro" id="IPR032794">
    <property type="entry name" value="LINES_N"/>
</dbReference>
<name>M8D533_AEGTA</name>
<evidence type="ECO:0000259" key="1">
    <source>
        <dbReference type="Pfam" id="PF14694"/>
    </source>
</evidence>
<feature type="domain" description="Protein Lines N-terminal" evidence="1">
    <location>
        <begin position="226"/>
        <end position="329"/>
    </location>
</feature>
<evidence type="ECO:0000313" key="2">
    <source>
        <dbReference type="EnsemblPlants" id="EMT31446"/>
    </source>
</evidence>
<reference evidence="2" key="1">
    <citation type="submission" date="2015-06" db="UniProtKB">
        <authorList>
            <consortium name="EnsemblPlants"/>
        </authorList>
    </citation>
    <scope>IDENTIFICATION</scope>
</reference>
<accession>M8D533</accession>
<sequence length="463" mass="52541">MAERPRWQERQQLARLCDLVADSLLPHLESEPLATRRPQLTPEGERRILVALSRVNKAIRGWDDDEVDDGEQGCASEQKLHWDPGYQLNAGKVVSIVTDDRHSLSKDAAQFGIVSGSLLQLFCSLFEQSDTEDTDRRDIFVKLADAIPRLATFLQEQQDIPKSLSQYSKHKILMLMIRLKPHIQQNCSHIVCLLKLLRGHFQSPLHEPMFQHSTKLENCLEGSPFLLSGLYMEEDDMLFIILLQLLDAPLISLAIDKMETKWTSELIGAKLFSIVFDPVHIFHQWLSLLHYDHLVLVDYLISKDVGVHCAQYLLRCLRLVSGCWDAFVDDSVYEAQIQKFNCKRQRTLKNINSFTGSSMGGTKLGSSHDKENKSKKQLFLSAKFMIWFLRLVVHVLDASPPSLRRGLASIATLIAWSHWQHHNAAVFDKIMPSTSDLVRAIMEEARSWAAAGAKGVNALIPVT</sequence>
<organism evidence="2">
    <name type="scientific">Aegilops tauschii</name>
    <name type="common">Tausch's goatgrass</name>
    <name type="synonym">Aegilops squarrosa</name>
    <dbReference type="NCBI Taxonomy" id="37682"/>
    <lineage>
        <taxon>Eukaryota</taxon>
        <taxon>Viridiplantae</taxon>
        <taxon>Streptophyta</taxon>
        <taxon>Embryophyta</taxon>
        <taxon>Tracheophyta</taxon>
        <taxon>Spermatophyta</taxon>
        <taxon>Magnoliopsida</taxon>
        <taxon>Liliopsida</taxon>
        <taxon>Poales</taxon>
        <taxon>Poaceae</taxon>
        <taxon>BOP clade</taxon>
        <taxon>Pooideae</taxon>
        <taxon>Triticodae</taxon>
        <taxon>Triticeae</taxon>
        <taxon>Triticinae</taxon>
        <taxon>Aegilops</taxon>
    </lineage>
</organism>
<proteinExistence type="predicted"/>
<dbReference type="PANTHER" id="PTHR16057">
    <property type="entry name" value="WINS1, 2 PROTEIN"/>
    <property type="match status" value="1"/>
</dbReference>